<protein>
    <recommendedName>
        <fullName evidence="3">Serine/threonine kinase</fullName>
    </recommendedName>
</protein>
<organism evidence="1 2">
    <name type="scientific">Streptomyces phage BillNye</name>
    <dbReference type="NCBI Taxonomy" id="2079426"/>
    <lineage>
        <taxon>Viruses</taxon>
        <taxon>Duplodnaviria</taxon>
        <taxon>Heunggongvirae</taxon>
        <taxon>Uroviricota</taxon>
        <taxon>Caudoviricetes</taxon>
        <taxon>Stanwilliamsviridae</taxon>
        <taxon>Loccivirinae</taxon>
        <taxon>Wilnyevirus</taxon>
        <taxon>Wilnyevirus billnye</taxon>
    </lineage>
</organism>
<keyword evidence="2" id="KW-1185">Reference proteome</keyword>
<accession>A0A2L1IW34</accession>
<proteinExistence type="predicted"/>
<dbReference type="EMBL" id="MG757153">
    <property type="protein sequence ID" value="AVD99384.1"/>
    <property type="molecule type" value="Genomic_DNA"/>
</dbReference>
<name>A0A2L1IW34_9CAUD</name>
<sequence>MIGCVTEAIEIASWEIEYDDEHDEYVFIPEGWTYLGEGESRIAFLSPSGVVYKREVNDGEWFGANSIEYRYLRKAAGIPVQGWRVPEHQLYDIPVGYKMVSVMAMEFVGGEFDAWCDMSQGKCNCEKPGGICSRAAALAAAAAWGVTDIHRGNVRVQWDGTRVIIDAAGDLEEEEYEEVA</sequence>
<evidence type="ECO:0000313" key="1">
    <source>
        <dbReference type="EMBL" id="AVD99384.1"/>
    </source>
</evidence>
<evidence type="ECO:0008006" key="3">
    <source>
        <dbReference type="Google" id="ProtNLM"/>
    </source>
</evidence>
<gene>
    <name evidence="1" type="ORF">SEA_BILLNYE_213</name>
</gene>
<reference evidence="1 2" key="1">
    <citation type="submission" date="2018-01" db="EMBL/GenBank/DDBJ databases">
        <authorList>
            <person name="Grinwald M.F."/>
            <person name="Tasoff P."/>
            <person name="Simpson K.F."/>
            <person name="Vasser A."/>
            <person name="Shaffer C.D."/>
            <person name="Weston-Hafer K.A."/>
            <person name="Russell D.A."/>
            <person name="Pope W.H."/>
            <person name="Jacobs-Sera D."/>
            <person name="Hendrix R.W."/>
            <person name="Hatfull G.F."/>
        </authorList>
    </citation>
    <scope>NUCLEOTIDE SEQUENCE [LARGE SCALE GENOMIC DNA]</scope>
</reference>
<dbReference type="Proteomes" id="UP000241925">
    <property type="component" value="Segment"/>
</dbReference>
<evidence type="ECO:0000313" key="2">
    <source>
        <dbReference type="Proteomes" id="UP000241925"/>
    </source>
</evidence>